<sequence>MHSTGRATLGHRRPPGIDTLHHTGNRGLDAISDPRHRAMVASVLSSGLVDGMIALVDSFDPPVDLTQARVDADVPAAELAAFGVTVPAATVDNITLMRALMVPVDDDALALAVDRVWVFTTNTDDVCRPPTTASWTSPPTSSAPTSTGT</sequence>
<keyword evidence="5" id="KW-1185">Reference proteome</keyword>
<dbReference type="EMBL" id="CP016279">
    <property type="protein sequence ID" value="ANP52957.1"/>
    <property type="molecule type" value="Genomic_DNA"/>
</dbReference>
<feature type="region of interest" description="Disordered" evidence="1">
    <location>
        <begin position="128"/>
        <end position="149"/>
    </location>
</feature>
<reference evidence="2 4" key="1">
    <citation type="submission" date="2016-06" db="EMBL/GenBank/DDBJ databases">
        <title>Complete genome sequence of Streptomyces griseochromogenes ATCC 14511, the Blasticidin S producer.</title>
        <authorList>
            <person name="Wu L."/>
        </authorList>
    </citation>
    <scope>NUCLEOTIDE SEQUENCE [LARGE SCALE GENOMIC DNA]</scope>
    <source>
        <strain evidence="2 4">ATCC 14511</strain>
    </source>
</reference>
<dbReference type="AlphaFoldDB" id="A0A1B1B2B2"/>
<dbReference type="OrthoDB" id="4003111at2"/>
<dbReference type="Proteomes" id="UP001519309">
    <property type="component" value="Unassembled WGS sequence"/>
</dbReference>
<feature type="compositionally biased region" description="Low complexity" evidence="1">
    <location>
        <begin position="129"/>
        <end position="149"/>
    </location>
</feature>
<protein>
    <submittedName>
        <fullName evidence="2">Uncharacterized protein</fullName>
    </submittedName>
</protein>
<evidence type="ECO:0000313" key="4">
    <source>
        <dbReference type="Proteomes" id="UP000092659"/>
    </source>
</evidence>
<gene>
    <name evidence="2" type="ORF">AVL59_28480</name>
    <name evidence="3" type="ORF">J2Z21_000525</name>
</gene>
<dbReference type="STRING" id="68214.AVL59_28480"/>
<feature type="region of interest" description="Disordered" evidence="1">
    <location>
        <begin position="1"/>
        <end position="22"/>
    </location>
</feature>
<accession>A0A1B1B2B2</accession>
<dbReference type="RefSeq" id="WP_067309955.1">
    <property type="nucleotide sequence ID" value="NZ_CP016279.1"/>
</dbReference>
<dbReference type="EMBL" id="JAGGLP010000001">
    <property type="protein sequence ID" value="MBP2047603.1"/>
    <property type="molecule type" value="Genomic_DNA"/>
</dbReference>
<name>A0A1B1B2B2_9ACTN</name>
<dbReference type="KEGG" id="sgs:AVL59_28480"/>
<evidence type="ECO:0000313" key="5">
    <source>
        <dbReference type="Proteomes" id="UP001519309"/>
    </source>
</evidence>
<evidence type="ECO:0000313" key="3">
    <source>
        <dbReference type="EMBL" id="MBP2047603.1"/>
    </source>
</evidence>
<dbReference type="Proteomes" id="UP000092659">
    <property type="component" value="Chromosome"/>
</dbReference>
<evidence type="ECO:0000313" key="2">
    <source>
        <dbReference type="EMBL" id="ANP52957.1"/>
    </source>
</evidence>
<proteinExistence type="predicted"/>
<reference evidence="3 5" key="2">
    <citation type="submission" date="2021-03" db="EMBL/GenBank/DDBJ databases">
        <title>Genomic Encyclopedia of Type Strains, Phase IV (KMG-IV): sequencing the most valuable type-strain genomes for metagenomic binning, comparative biology and taxonomic classification.</title>
        <authorList>
            <person name="Goeker M."/>
        </authorList>
    </citation>
    <scope>NUCLEOTIDE SEQUENCE [LARGE SCALE GENOMIC DNA]</scope>
    <source>
        <strain evidence="3 5">DSM 40499</strain>
    </source>
</reference>
<organism evidence="2 4">
    <name type="scientific">Streptomyces griseochromogenes</name>
    <dbReference type="NCBI Taxonomy" id="68214"/>
    <lineage>
        <taxon>Bacteria</taxon>
        <taxon>Bacillati</taxon>
        <taxon>Actinomycetota</taxon>
        <taxon>Actinomycetes</taxon>
        <taxon>Kitasatosporales</taxon>
        <taxon>Streptomycetaceae</taxon>
        <taxon>Streptomyces</taxon>
    </lineage>
</organism>
<evidence type="ECO:0000256" key="1">
    <source>
        <dbReference type="SAM" id="MobiDB-lite"/>
    </source>
</evidence>